<feature type="chain" id="PRO_5006145461" evidence="1">
    <location>
        <begin position="39"/>
        <end position="97"/>
    </location>
</feature>
<dbReference type="PATRIC" id="fig|1305737.6.peg.1990"/>
<evidence type="ECO:0000256" key="1">
    <source>
        <dbReference type="SAM" id="SignalP"/>
    </source>
</evidence>
<name>A0A0P7XKX4_9BACT</name>
<protein>
    <submittedName>
        <fullName evidence="2">Uncharacterized protein</fullName>
    </submittedName>
</protein>
<dbReference type="EMBL" id="LJXT01000032">
    <property type="protein sequence ID" value="KPQ17295.1"/>
    <property type="molecule type" value="Genomic_DNA"/>
</dbReference>
<feature type="signal peptide" evidence="1">
    <location>
        <begin position="1"/>
        <end position="38"/>
    </location>
</feature>
<dbReference type="Proteomes" id="UP000050421">
    <property type="component" value="Unassembled WGS sequence"/>
</dbReference>
<proteinExistence type="predicted"/>
<reference evidence="2 3" key="1">
    <citation type="submission" date="2015-09" db="EMBL/GenBank/DDBJ databases">
        <title>Identification and resolution of microdiversity through metagenomic sequencing of parallel consortia.</title>
        <authorList>
            <person name="Nelson W.C."/>
            <person name="Romine M.F."/>
            <person name="Lindemann S.R."/>
        </authorList>
    </citation>
    <scope>NUCLEOTIDE SEQUENCE [LARGE SCALE GENOMIC DNA]</scope>
    <source>
        <strain evidence="2">HL-49</strain>
    </source>
</reference>
<dbReference type="STRING" id="1305737.GCA_000526355_03624"/>
<sequence>MRQTSITKPNRFKMKFNVSLLIAGLFCLSFFPSTRTTAQDATVIKAIADAAIEIGKSIDSSCDKKRPENGFTACKGGDCLPAKCISFRSRCDNGTCG</sequence>
<comment type="caution">
    <text evidence="2">The sequence shown here is derived from an EMBL/GenBank/DDBJ whole genome shotgun (WGS) entry which is preliminary data.</text>
</comment>
<keyword evidence="1" id="KW-0732">Signal</keyword>
<organism evidence="2 3">
    <name type="scientific">Algoriphagus marincola HL-49</name>
    <dbReference type="NCBI Taxonomy" id="1305737"/>
    <lineage>
        <taxon>Bacteria</taxon>
        <taxon>Pseudomonadati</taxon>
        <taxon>Bacteroidota</taxon>
        <taxon>Cytophagia</taxon>
        <taxon>Cytophagales</taxon>
        <taxon>Cyclobacteriaceae</taxon>
        <taxon>Algoriphagus</taxon>
    </lineage>
</organism>
<evidence type="ECO:0000313" key="2">
    <source>
        <dbReference type="EMBL" id="KPQ17295.1"/>
    </source>
</evidence>
<accession>A0A0P7XKX4</accession>
<dbReference type="AlphaFoldDB" id="A0A0P7XKX4"/>
<evidence type="ECO:0000313" key="3">
    <source>
        <dbReference type="Proteomes" id="UP000050421"/>
    </source>
</evidence>
<gene>
    <name evidence="2" type="ORF">HLUCCX10_06625</name>
</gene>